<dbReference type="InterPro" id="IPR037185">
    <property type="entry name" value="EmrE-like"/>
</dbReference>
<feature type="transmembrane region" description="Helical" evidence="6">
    <location>
        <begin position="121"/>
        <end position="139"/>
    </location>
</feature>
<reference evidence="8 9" key="1">
    <citation type="journal article" date="2011" name="Stand. Genomic Sci.">
        <title>Complete genome sequence of Weeksella virosa type strain (9751).</title>
        <authorList>
            <person name="Lang E."/>
            <person name="Teshima H."/>
            <person name="Lucas S."/>
            <person name="Lapidus A."/>
            <person name="Hammon N."/>
            <person name="Deshpande S."/>
            <person name="Nolan M."/>
            <person name="Cheng J.F."/>
            <person name="Pitluck S."/>
            <person name="Liolios K."/>
            <person name="Pagani I."/>
            <person name="Mikhailova N."/>
            <person name="Ivanova N."/>
            <person name="Mavromatis K."/>
            <person name="Pati A."/>
            <person name="Tapia R."/>
            <person name="Han C."/>
            <person name="Goodwin L."/>
            <person name="Chen A."/>
            <person name="Palaniappan K."/>
            <person name="Land M."/>
            <person name="Hauser L."/>
            <person name="Chang Y.J."/>
            <person name="Jeffries C.D."/>
            <person name="Brambilla E.M."/>
            <person name="Kopitz M."/>
            <person name="Rohde M."/>
            <person name="Goker M."/>
            <person name="Tindall B.J."/>
            <person name="Detter J.C."/>
            <person name="Woyke T."/>
            <person name="Bristow J."/>
            <person name="Eisen J.A."/>
            <person name="Markowitz V."/>
            <person name="Hugenholtz P."/>
            <person name="Klenk H.P."/>
            <person name="Kyrpides N.C."/>
        </authorList>
    </citation>
    <scope>NUCLEOTIDE SEQUENCE [LARGE SCALE GENOMIC DNA]</scope>
    <source>
        <strain evidence="9">ATCC 43766 / DSM 16922 / JCM 21250 / NBRC 16016 / NCTC 11634 / CL345/78</strain>
    </source>
</reference>
<evidence type="ECO:0000256" key="1">
    <source>
        <dbReference type="ARBA" id="ARBA00004651"/>
    </source>
</evidence>
<feature type="transmembrane region" description="Helical" evidence="6">
    <location>
        <begin position="145"/>
        <end position="167"/>
    </location>
</feature>
<dbReference type="KEGG" id="wvi:Weevi_1771"/>
<keyword evidence="2" id="KW-1003">Cell membrane</keyword>
<dbReference type="EMBL" id="CP002455">
    <property type="protein sequence ID" value="ADX68462.1"/>
    <property type="molecule type" value="Genomic_DNA"/>
</dbReference>
<reference evidence="9" key="2">
    <citation type="journal article" date="2011" name="Stand. Genomic Sci.">
        <title>Complete genome sequence of Weeksella virosa type strain (9751T).</title>
        <authorList>
            <person name="Lang E."/>
            <person name="Teshima H."/>
            <person name="Lucas S."/>
            <person name="Lapidus A."/>
            <person name="Hammon N."/>
            <person name="Deshpande S."/>
            <person name="Nolan M."/>
            <person name="Cheng J."/>
            <person name="Pitluck S."/>
            <person name="Liolios K."/>
            <person name="Pagani I."/>
            <person name="Mikhailova N."/>
            <person name="Ivanova N."/>
            <person name="Mavromatis K."/>
            <person name="Pati A."/>
            <person name="Tapia R."/>
            <person name="Han C."/>
            <person name="Goodwin L."/>
            <person name="Chen A."/>
            <person name="Palaniappan K."/>
            <person name="Land M."/>
            <person name="Hauser L."/>
            <person name="Chang Y."/>
            <person name="Jeffries C."/>
            <person name="Brambilla E."/>
            <person name="Kopitz M."/>
            <person name="Rohde M."/>
            <person name="Goker M."/>
            <person name="Tindall B."/>
            <person name="Detter J."/>
            <person name="Woyke T."/>
            <person name="Bristow J."/>
            <person name="Eisen J."/>
            <person name="Markowitz V."/>
            <person name="Hugenholtz P."/>
            <person name="Klenk H."/>
            <person name="Kyrpides N."/>
        </authorList>
    </citation>
    <scope>NUCLEOTIDE SEQUENCE [LARGE SCALE GENOMIC DNA]</scope>
    <source>
        <strain evidence="9">ATCC 43766 / DSM 16922 / JCM 21250 / NBRC 16016 / NCTC 11634 / CL345/78</strain>
    </source>
</reference>
<feature type="transmembrane region" description="Helical" evidence="6">
    <location>
        <begin position="66"/>
        <end position="87"/>
    </location>
</feature>
<feature type="transmembrane region" description="Helical" evidence="6">
    <location>
        <begin position="209"/>
        <end position="232"/>
    </location>
</feature>
<feature type="transmembrane region" description="Helical" evidence="6">
    <location>
        <begin position="239"/>
        <end position="259"/>
    </location>
</feature>
<evidence type="ECO:0000313" key="9">
    <source>
        <dbReference type="Proteomes" id="UP000008641"/>
    </source>
</evidence>
<evidence type="ECO:0000313" key="8">
    <source>
        <dbReference type="EMBL" id="ADX68462.1"/>
    </source>
</evidence>
<keyword evidence="9" id="KW-1185">Reference proteome</keyword>
<keyword evidence="3 6" id="KW-0812">Transmembrane</keyword>
<comment type="subcellular location">
    <subcellularLocation>
        <location evidence="1">Cell membrane</location>
        <topology evidence="1">Multi-pass membrane protein</topology>
    </subcellularLocation>
</comment>
<evidence type="ECO:0000256" key="5">
    <source>
        <dbReference type="ARBA" id="ARBA00023136"/>
    </source>
</evidence>
<evidence type="ECO:0000256" key="4">
    <source>
        <dbReference type="ARBA" id="ARBA00022989"/>
    </source>
</evidence>
<dbReference type="InterPro" id="IPR050638">
    <property type="entry name" value="AA-Vitamin_Transporters"/>
</dbReference>
<organism evidence="8 9">
    <name type="scientific">Weeksella virosa (strain ATCC 43766 / DSM 16922 / JCM 21250 / CCUG 30538 / CDC 9751 / IAM 14551 / NBRC 16016 / NCTC 11634 / CL345/78)</name>
    <dbReference type="NCBI Taxonomy" id="865938"/>
    <lineage>
        <taxon>Bacteria</taxon>
        <taxon>Pseudomonadati</taxon>
        <taxon>Bacteroidota</taxon>
        <taxon>Flavobacteriia</taxon>
        <taxon>Flavobacteriales</taxon>
        <taxon>Weeksellaceae</taxon>
        <taxon>Weeksella</taxon>
    </lineage>
</organism>
<feature type="transmembrane region" description="Helical" evidence="6">
    <location>
        <begin position="93"/>
        <end position="114"/>
    </location>
</feature>
<dbReference type="Pfam" id="PF00892">
    <property type="entry name" value="EamA"/>
    <property type="match status" value="2"/>
</dbReference>
<dbReference type="Proteomes" id="UP000008641">
    <property type="component" value="Chromosome"/>
</dbReference>
<dbReference type="OrthoDB" id="9806740at2"/>
<sequence>MKMKGYALGIISAVSYGLIPIFILPIKQTNFSLDTTLFYRFFISALLLLPVLWYKKENLKITPKELYVVVLLGLSYALSSEFLFMGYDLLSPGITSTILFIYPVFVALIMFLVFKEKLNRLTVLSLILAFSGVLTLSLKNNSFEINFPGLIVVLLSAFFYALYILIVNQTKIKLSGFKLTFFSFLFTSLYFLVKAKFLGDSLLLPNVNMLINFVVFAFVTTLISSLALVFAIKYIGSTPTAILGALEPVVAVAVSVLMFNEVLTINLIIGITLIIIAVIVNIISDSRKAKVASDI</sequence>
<dbReference type="AlphaFoldDB" id="F0P0A2"/>
<feature type="transmembrane region" description="Helical" evidence="6">
    <location>
        <begin position="7"/>
        <end position="25"/>
    </location>
</feature>
<feature type="domain" description="EamA" evidence="7">
    <location>
        <begin position="3"/>
        <end position="137"/>
    </location>
</feature>
<gene>
    <name evidence="8" type="ordered locus">Weevi_1771</name>
</gene>
<dbReference type="Gene3D" id="1.10.3730.20">
    <property type="match status" value="1"/>
</dbReference>
<dbReference type="SUPFAM" id="SSF103481">
    <property type="entry name" value="Multidrug resistance efflux transporter EmrE"/>
    <property type="match status" value="2"/>
</dbReference>
<dbReference type="InterPro" id="IPR000620">
    <property type="entry name" value="EamA_dom"/>
</dbReference>
<protein>
    <recommendedName>
        <fullName evidence="7">EamA domain-containing protein</fullName>
    </recommendedName>
</protein>
<feature type="transmembrane region" description="Helical" evidence="6">
    <location>
        <begin position="37"/>
        <end position="54"/>
    </location>
</feature>
<evidence type="ECO:0000259" key="7">
    <source>
        <dbReference type="Pfam" id="PF00892"/>
    </source>
</evidence>
<dbReference type="eggNOG" id="COG0697">
    <property type="taxonomic scope" value="Bacteria"/>
</dbReference>
<keyword evidence="5 6" id="KW-0472">Membrane</keyword>
<dbReference type="GO" id="GO:0005886">
    <property type="term" value="C:plasma membrane"/>
    <property type="evidence" value="ECO:0007669"/>
    <property type="project" value="UniProtKB-SubCell"/>
</dbReference>
<feature type="transmembrane region" description="Helical" evidence="6">
    <location>
        <begin position="179"/>
        <end position="197"/>
    </location>
</feature>
<evidence type="ECO:0000256" key="3">
    <source>
        <dbReference type="ARBA" id="ARBA00022692"/>
    </source>
</evidence>
<dbReference type="HOGENOM" id="CLU_033863_9_3_10"/>
<proteinExistence type="predicted"/>
<dbReference type="PANTHER" id="PTHR32322:SF18">
    <property type="entry name" value="S-ADENOSYLMETHIONINE_S-ADENOSYLHOMOCYSTEINE TRANSPORTER"/>
    <property type="match status" value="1"/>
</dbReference>
<dbReference type="STRING" id="865938.Weevi_1771"/>
<name>F0P0A2_WEEVC</name>
<dbReference type="PANTHER" id="PTHR32322">
    <property type="entry name" value="INNER MEMBRANE TRANSPORTER"/>
    <property type="match status" value="1"/>
</dbReference>
<dbReference type="RefSeq" id="WP_013598851.1">
    <property type="nucleotide sequence ID" value="NC_015144.1"/>
</dbReference>
<evidence type="ECO:0000256" key="6">
    <source>
        <dbReference type="SAM" id="Phobius"/>
    </source>
</evidence>
<feature type="domain" description="EamA" evidence="7">
    <location>
        <begin position="148"/>
        <end position="281"/>
    </location>
</feature>
<evidence type="ECO:0000256" key="2">
    <source>
        <dbReference type="ARBA" id="ARBA00022475"/>
    </source>
</evidence>
<accession>F0P0A2</accession>
<keyword evidence="4 6" id="KW-1133">Transmembrane helix</keyword>
<feature type="transmembrane region" description="Helical" evidence="6">
    <location>
        <begin position="265"/>
        <end position="283"/>
    </location>
</feature>